<reference evidence="1" key="2">
    <citation type="journal article" date="2018" name="Sci. Data">
        <title>The draft genome sequence of cork oak.</title>
        <authorList>
            <person name="Ramos A.M."/>
            <person name="Usie A."/>
            <person name="Barbosa P."/>
            <person name="Barros P.M."/>
            <person name="Capote T."/>
            <person name="Chaves I."/>
            <person name="Simoes F."/>
            <person name="Abreu I."/>
            <person name="Carrasquinho I."/>
            <person name="Faro C."/>
            <person name="Guimaraes J.B."/>
            <person name="Mendonca D."/>
            <person name="Nobrega F."/>
            <person name="Rodrigues L."/>
            <person name="Saibo N.J.M."/>
            <person name="Varela M.C."/>
            <person name="Egas C."/>
            <person name="Matos J."/>
            <person name="Miguel C.M."/>
            <person name="Oliveira M.M."/>
            <person name="Ricardo C.P."/>
            <person name="Goncalves S."/>
        </authorList>
    </citation>
    <scope>NUCLEOTIDE SEQUENCE [LARGE SCALE GENOMIC DNA]</scope>
    <source>
        <strain evidence="1">HL8</strain>
    </source>
</reference>
<evidence type="ECO:0000313" key="1">
    <source>
        <dbReference type="EMBL" id="KAK7860449.1"/>
    </source>
</evidence>
<sequence>MGFMIRVHLQYPIPFSMMIPMPIFIHHQRRQKHVDPTLKRRLIHRIDAQVYIVFQDIEPVCLDDLCNIKPIVKDAANTWEVDTPIKTPNFLNFSLPFV</sequence>
<name>A0AAW0MCD4_QUESU</name>
<dbReference type="EMBL" id="PKMF04000006">
    <property type="protein sequence ID" value="KAK7860449.1"/>
    <property type="molecule type" value="Genomic_DNA"/>
</dbReference>
<reference evidence="1" key="1">
    <citation type="submission" date="2017-12" db="EMBL/GenBank/DDBJ databases">
        <authorList>
            <person name="Barbosa P."/>
            <person name="Usie A."/>
            <person name="Ramos A.M."/>
        </authorList>
    </citation>
    <scope>NUCLEOTIDE SEQUENCE</scope>
    <source>
        <strain evidence="1">HL8</strain>
        <tissue evidence="1">Leaves</tissue>
    </source>
</reference>
<comment type="caution">
    <text evidence="1">The sequence shown here is derived from an EMBL/GenBank/DDBJ whole genome shotgun (WGS) entry which is preliminary data.</text>
</comment>
<dbReference type="AlphaFoldDB" id="A0AAW0MCD4"/>
<reference evidence="1" key="3">
    <citation type="submission" date="2023-07" db="EMBL/GenBank/DDBJ databases">
        <title>An improved reference 1 genome and first organelle genomes of Quercus suber.</title>
        <authorList>
            <consortium name="Genosuber Consortium"/>
            <person name="Usie A."/>
            <person name="Serra O."/>
            <person name="Barros P."/>
        </authorList>
    </citation>
    <scope>NUCLEOTIDE SEQUENCE</scope>
    <source>
        <strain evidence="1">HL8</strain>
        <tissue evidence="1">Leaves</tissue>
    </source>
</reference>
<proteinExistence type="predicted"/>
<protein>
    <submittedName>
        <fullName evidence="1">Uncharacterized protein</fullName>
    </submittedName>
</protein>
<gene>
    <name evidence="1" type="ORF">CFP56_036696</name>
</gene>
<organism evidence="1">
    <name type="scientific">Quercus suber</name>
    <name type="common">Cork oak</name>
    <dbReference type="NCBI Taxonomy" id="58331"/>
    <lineage>
        <taxon>Eukaryota</taxon>
        <taxon>Viridiplantae</taxon>
        <taxon>Streptophyta</taxon>
        <taxon>Embryophyta</taxon>
        <taxon>Tracheophyta</taxon>
        <taxon>Spermatophyta</taxon>
        <taxon>Magnoliopsida</taxon>
        <taxon>eudicotyledons</taxon>
        <taxon>Gunneridae</taxon>
        <taxon>Pentapetalae</taxon>
        <taxon>rosids</taxon>
        <taxon>fabids</taxon>
        <taxon>Fagales</taxon>
        <taxon>Fagaceae</taxon>
        <taxon>Quercus</taxon>
    </lineage>
</organism>
<accession>A0AAW0MCD4</accession>